<keyword evidence="2" id="KW-1015">Disulfide bond</keyword>
<evidence type="ECO:0000313" key="4">
    <source>
        <dbReference type="EMBL" id="PWA35127.1"/>
    </source>
</evidence>
<dbReference type="InterPro" id="IPR000858">
    <property type="entry name" value="S_locus_glycoprot_dom"/>
</dbReference>
<dbReference type="Proteomes" id="UP000245207">
    <property type="component" value="Unassembled WGS sequence"/>
</dbReference>
<protein>
    <submittedName>
        <fullName evidence="4">S-locus lectin protein kinase family protein</fullName>
    </submittedName>
</protein>
<dbReference type="GO" id="GO:0016301">
    <property type="term" value="F:kinase activity"/>
    <property type="evidence" value="ECO:0007669"/>
    <property type="project" value="UniProtKB-KW"/>
</dbReference>
<organism evidence="4 5">
    <name type="scientific">Artemisia annua</name>
    <name type="common">Sweet wormwood</name>
    <dbReference type="NCBI Taxonomy" id="35608"/>
    <lineage>
        <taxon>Eukaryota</taxon>
        <taxon>Viridiplantae</taxon>
        <taxon>Streptophyta</taxon>
        <taxon>Embryophyta</taxon>
        <taxon>Tracheophyta</taxon>
        <taxon>Spermatophyta</taxon>
        <taxon>Magnoliopsida</taxon>
        <taxon>eudicotyledons</taxon>
        <taxon>Gunneridae</taxon>
        <taxon>Pentapetalae</taxon>
        <taxon>asterids</taxon>
        <taxon>campanulids</taxon>
        <taxon>Asterales</taxon>
        <taxon>Asteraceae</taxon>
        <taxon>Asteroideae</taxon>
        <taxon>Anthemideae</taxon>
        <taxon>Artemisiinae</taxon>
        <taxon>Artemisia</taxon>
    </lineage>
</organism>
<accession>A0A2U1KEC4</accession>
<dbReference type="GO" id="GO:0048544">
    <property type="term" value="P:recognition of pollen"/>
    <property type="evidence" value="ECO:0007669"/>
    <property type="project" value="InterPro"/>
</dbReference>
<dbReference type="PANTHER" id="PTHR32444">
    <property type="entry name" value="BULB-TYPE LECTIN DOMAIN-CONTAINING PROTEIN"/>
    <property type="match status" value="1"/>
</dbReference>
<dbReference type="GO" id="GO:0030246">
    <property type="term" value="F:carbohydrate binding"/>
    <property type="evidence" value="ECO:0007669"/>
    <property type="project" value="UniProtKB-KW"/>
</dbReference>
<keyword evidence="4" id="KW-0418">Kinase</keyword>
<proteinExistence type="predicted"/>
<sequence>MKLGKDYSRGIEWRLSSWKSNQDPVPGEFIYEANTQGYPQFELKDRGVVKHRSGPWKIERFGGISFSNMILTFMINVVVTKNEVSYAYHIENNTSILSRLTLNASGNLVATVWQEQSKNWQVVFSYPRDICDGYSNCGGYGSCSAANMVTKSCACLDQYRFVPKDDDLSGGCVRRTPLACKNGLEAFINDLIDIRVIPVSGRDIFVKVASSEIGNSFLLGFAWRIDAIMVKR</sequence>
<comment type="caution">
    <text evidence="4">The sequence shown here is derived from an EMBL/GenBank/DDBJ whole genome shotgun (WGS) entry which is preliminary data.</text>
</comment>
<feature type="domain" description="S-locus glycoprotein" evidence="3">
    <location>
        <begin position="52"/>
        <end position="159"/>
    </location>
</feature>
<dbReference type="OrthoDB" id="785331at2759"/>
<evidence type="ECO:0000313" key="5">
    <source>
        <dbReference type="Proteomes" id="UP000245207"/>
    </source>
</evidence>
<evidence type="ECO:0000256" key="2">
    <source>
        <dbReference type="ARBA" id="ARBA00023157"/>
    </source>
</evidence>
<gene>
    <name evidence="4" type="ORF">CTI12_AA611360</name>
</gene>
<keyword evidence="4" id="KW-0808">Transferase</keyword>
<dbReference type="EMBL" id="PKPP01020625">
    <property type="protein sequence ID" value="PWA35127.1"/>
    <property type="molecule type" value="Genomic_DNA"/>
</dbReference>
<dbReference type="Pfam" id="PF00954">
    <property type="entry name" value="S_locus_glycop"/>
    <property type="match status" value="1"/>
</dbReference>
<evidence type="ECO:0000256" key="1">
    <source>
        <dbReference type="ARBA" id="ARBA00022729"/>
    </source>
</evidence>
<dbReference type="AlphaFoldDB" id="A0A2U1KEC4"/>
<evidence type="ECO:0000259" key="3">
    <source>
        <dbReference type="Pfam" id="PF00954"/>
    </source>
</evidence>
<keyword evidence="1" id="KW-0732">Signal</keyword>
<reference evidence="4 5" key="1">
    <citation type="journal article" date="2018" name="Mol. Plant">
        <title>The genome of Artemisia annua provides insight into the evolution of Asteraceae family and artemisinin biosynthesis.</title>
        <authorList>
            <person name="Shen Q."/>
            <person name="Zhang L."/>
            <person name="Liao Z."/>
            <person name="Wang S."/>
            <person name="Yan T."/>
            <person name="Shi P."/>
            <person name="Liu M."/>
            <person name="Fu X."/>
            <person name="Pan Q."/>
            <person name="Wang Y."/>
            <person name="Lv Z."/>
            <person name="Lu X."/>
            <person name="Zhang F."/>
            <person name="Jiang W."/>
            <person name="Ma Y."/>
            <person name="Chen M."/>
            <person name="Hao X."/>
            <person name="Li L."/>
            <person name="Tang Y."/>
            <person name="Lv G."/>
            <person name="Zhou Y."/>
            <person name="Sun X."/>
            <person name="Brodelius P.E."/>
            <person name="Rose J.K.C."/>
            <person name="Tang K."/>
        </authorList>
    </citation>
    <scope>NUCLEOTIDE SEQUENCE [LARGE SCALE GENOMIC DNA]</scope>
    <source>
        <strain evidence="5">cv. Huhao1</strain>
        <tissue evidence="4">Leaf</tissue>
    </source>
</reference>
<dbReference type="PANTHER" id="PTHR32444:SF183">
    <property type="entry name" value="APPLE DOMAIN-CONTAINING PROTEIN"/>
    <property type="match status" value="1"/>
</dbReference>
<keyword evidence="5" id="KW-1185">Reference proteome</keyword>
<keyword evidence="4" id="KW-0430">Lectin</keyword>
<name>A0A2U1KEC4_ARTAN</name>
<dbReference type="STRING" id="35608.A0A2U1KEC4"/>